<evidence type="ECO:0000259" key="1">
    <source>
        <dbReference type="Pfam" id="PF03118"/>
    </source>
</evidence>
<evidence type="ECO:0000313" key="3">
    <source>
        <dbReference type="EMBL" id="SDU48253.1"/>
    </source>
</evidence>
<proteinExistence type="predicted"/>
<dbReference type="GO" id="GO:0003677">
    <property type="term" value="F:DNA binding"/>
    <property type="evidence" value="ECO:0007669"/>
    <property type="project" value="InterPro"/>
</dbReference>
<protein>
    <submittedName>
        <fullName evidence="3">RNA polymerase, alpha chain C terminal domain</fullName>
    </submittedName>
</protein>
<feature type="domain" description="RNA polymerase alpha subunit C-terminal" evidence="1">
    <location>
        <begin position="79"/>
        <end position="130"/>
    </location>
</feature>
<dbReference type="RefSeq" id="WP_046771654.1">
    <property type="nucleotide sequence ID" value="NZ_LBMC01000045.1"/>
</dbReference>
<dbReference type="Proteomes" id="UP000182977">
    <property type="component" value="Chromosome I"/>
</dbReference>
<sequence>MTEDALFDDMRPSTWLDAFPWLKGVVGDADETWWIEPMDDTDRVTHRRRLAAISELAMAHLSRWTISQILPGLPASVDLLHLELPVRAANALTREGCRRAGDLLGTTLGSMMEWRQVGVGTIDAILQALADVSSSLATPTVVTQTATSTVPRTAGEPGHLTDWSWDALYDLTKIASWYATAGLTDRPLLGEPIAPGAPDEVVKARERLERLRTDDVVDKAGTGQDAAALFDDVLAGLDPRAARVLADRLFADQPATLDEIGQALGVTRERVRQIEGKARGAMLSNISDGSALKLIASTARTLIGTIRPLDELLALVPALGNRVESVGQPAWRVLDRLDDAYEIEDGWCVVPTMTAAQAATQTQLQECADPYGVVRLDELDLVQTTEPDHKAELTAAWLTYCGYVVDEGHVIMRTHSVGDYGAAVLAIVGSPLSAQEIVDRFIFERSPGSLRNAMSSDDRFDRVDRDRWALKEWGLETYAGIRSVLREQVARRGGHADLNELIEYITGQYSVTASSVIAYASTPPFSSSDGVVRMAAGDRSIRKTPERTRRLFRRPDGWAYRVRITPDHLRGSGSVAPVAIATILDMQFGQTRYLESPLGPQTIAWSGTQPQFGTIRRFLMDQDVAVGAESFLVMHDDATFSFEAARELTGNPLLDALSLVGAPMTVDLDAARAALTAAISLPEASPVSSIIGGYRERGDGDIADLLTSVRQDLEAGQVGERPTRRADVDEILNLL</sequence>
<dbReference type="Gene3D" id="1.10.150.20">
    <property type="entry name" value="5' to 3' exonuclease, C-terminal subdomain"/>
    <property type="match status" value="1"/>
</dbReference>
<dbReference type="InterPro" id="IPR036388">
    <property type="entry name" value="WH-like_DNA-bd_sf"/>
</dbReference>
<dbReference type="GO" id="GO:0006352">
    <property type="term" value="P:DNA-templated transcription initiation"/>
    <property type="evidence" value="ECO:0007669"/>
    <property type="project" value="InterPro"/>
</dbReference>
<dbReference type="AlphaFoldDB" id="A0A1H2IVT3"/>
<dbReference type="GO" id="GO:0003899">
    <property type="term" value="F:DNA-directed RNA polymerase activity"/>
    <property type="evidence" value="ECO:0007669"/>
    <property type="project" value="InterPro"/>
</dbReference>
<dbReference type="OrthoDB" id="3928741at2"/>
<dbReference type="InterPro" id="IPR013324">
    <property type="entry name" value="RNA_pol_sigma_r3/r4-like"/>
</dbReference>
<name>A0A1H2IVT3_9ACTN</name>
<keyword evidence="4" id="KW-1185">Reference proteome</keyword>
<dbReference type="Pfam" id="PF04545">
    <property type="entry name" value="Sigma70_r4"/>
    <property type="match status" value="1"/>
</dbReference>
<dbReference type="InterPro" id="IPR007630">
    <property type="entry name" value="RNA_pol_sigma70_r4"/>
</dbReference>
<dbReference type="Pfam" id="PF03118">
    <property type="entry name" value="RNA_pol_A_CTD"/>
    <property type="match status" value="1"/>
</dbReference>
<dbReference type="SUPFAM" id="SSF88659">
    <property type="entry name" value="Sigma3 and sigma4 domains of RNA polymerase sigma factors"/>
    <property type="match status" value="1"/>
</dbReference>
<dbReference type="InterPro" id="IPR000943">
    <property type="entry name" value="RNA_pol_sigma70"/>
</dbReference>
<evidence type="ECO:0000313" key="4">
    <source>
        <dbReference type="Proteomes" id="UP000182977"/>
    </source>
</evidence>
<dbReference type="SUPFAM" id="SSF47789">
    <property type="entry name" value="C-terminal domain of RNA polymerase alpha subunit"/>
    <property type="match status" value="1"/>
</dbReference>
<dbReference type="CDD" id="cd06171">
    <property type="entry name" value="Sigma70_r4"/>
    <property type="match status" value="1"/>
</dbReference>
<dbReference type="STRING" id="419479.SAMN04488563_2060"/>
<dbReference type="Gene3D" id="1.10.10.10">
    <property type="entry name" value="Winged helix-like DNA-binding domain superfamily/Winged helix DNA-binding domain"/>
    <property type="match status" value="1"/>
</dbReference>
<dbReference type="EMBL" id="LT629791">
    <property type="protein sequence ID" value="SDU48253.1"/>
    <property type="molecule type" value="Genomic_DNA"/>
</dbReference>
<feature type="domain" description="RNA polymerase sigma-70 region 4" evidence="2">
    <location>
        <begin position="233"/>
        <end position="279"/>
    </location>
</feature>
<reference evidence="4" key="1">
    <citation type="submission" date="2016-10" db="EMBL/GenBank/DDBJ databases">
        <authorList>
            <person name="Varghese N."/>
            <person name="Submissions S."/>
        </authorList>
    </citation>
    <scope>NUCLEOTIDE SEQUENCE [LARGE SCALE GENOMIC DNA]</scope>
    <source>
        <strain evidence="4">DSM 45079</strain>
    </source>
</reference>
<organism evidence="3 4">
    <name type="scientific">Jiangella alkaliphila</name>
    <dbReference type="NCBI Taxonomy" id="419479"/>
    <lineage>
        <taxon>Bacteria</taxon>
        <taxon>Bacillati</taxon>
        <taxon>Actinomycetota</taxon>
        <taxon>Actinomycetes</taxon>
        <taxon>Jiangellales</taxon>
        <taxon>Jiangellaceae</taxon>
        <taxon>Jiangella</taxon>
    </lineage>
</organism>
<evidence type="ECO:0000259" key="2">
    <source>
        <dbReference type="Pfam" id="PF04545"/>
    </source>
</evidence>
<dbReference type="InterPro" id="IPR011260">
    <property type="entry name" value="RNAP_asu_C"/>
</dbReference>
<gene>
    <name evidence="3" type="ORF">SAMN04488563_2060</name>
</gene>
<dbReference type="GO" id="GO:0003700">
    <property type="term" value="F:DNA-binding transcription factor activity"/>
    <property type="evidence" value="ECO:0007669"/>
    <property type="project" value="InterPro"/>
</dbReference>
<accession>A0A1H2IVT3</accession>
<dbReference type="PRINTS" id="PR00046">
    <property type="entry name" value="SIGMA70FCT"/>
</dbReference>